<evidence type="ECO:0000256" key="1">
    <source>
        <dbReference type="SAM" id="MobiDB-lite"/>
    </source>
</evidence>
<dbReference type="PANTHER" id="PTHR38694">
    <property type="entry name" value="CONSERVED EXPRESSED PROTEIN"/>
    <property type="match status" value="1"/>
</dbReference>
<feature type="region of interest" description="Disordered" evidence="1">
    <location>
        <begin position="413"/>
        <end position="434"/>
    </location>
</feature>
<dbReference type="Proteomes" id="UP000250043">
    <property type="component" value="Unassembled WGS sequence"/>
</dbReference>
<name>A0A8E2DKY9_9APHY</name>
<dbReference type="AlphaFoldDB" id="A0A8E2DKY9"/>
<keyword evidence="2" id="KW-1133">Transmembrane helix</keyword>
<keyword evidence="2" id="KW-0812">Transmembrane</keyword>
<keyword evidence="2" id="KW-0472">Membrane</keyword>
<feature type="region of interest" description="Disordered" evidence="1">
    <location>
        <begin position="526"/>
        <end position="558"/>
    </location>
</feature>
<keyword evidence="4" id="KW-1185">Reference proteome</keyword>
<dbReference type="PANTHER" id="PTHR38694:SF1">
    <property type="entry name" value="PEROXIN DOMAIN-CONTAINING PROTEIN"/>
    <property type="match status" value="1"/>
</dbReference>
<dbReference type="Pfam" id="PF11696">
    <property type="entry name" value="DUF3292"/>
    <property type="match status" value="1"/>
</dbReference>
<evidence type="ECO:0000313" key="4">
    <source>
        <dbReference type="Proteomes" id="UP000250043"/>
    </source>
</evidence>
<dbReference type="OrthoDB" id="1708389at2759"/>
<dbReference type="InterPro" id="IPR021709">
    <property type="entry name" value="DUF3292"/>
</dbReference>
<dbReference type="EMBL" id="KV722402">
    <property type="protein sequence ID" value="OCH90536.1"/>
    <property type="molecule type" value="Genomic_DNA"/>
</dbReference>
<feature type="transmembrane region" description="Helical" evidence="2">
    <location>
        <begin position="120"/>
        <end position="142"/>
    </location>
</feature>
<evidence type="ECO:0000256" key="2">
    <source>
        <dbReference type="SAM" id="Phobius"/>
    </source>
</evidence>
<feature type="region of interest" description="Disordered" evidence="1">
    <location>
        <begin position="209"/>
        <end position="259"/>
    </location>
</feature>
<evidence type="ECO:0000313" key="3">
    <source>
        <dbReference type="EMBL" id="OCH90536.1"/>
    </source>
</evidence>
<feature type="compositionally biased region" description="Acidic residues" evidence="1">
    <location>
        <begin position="224"/>
        <end position="234"/>
    </location>
</feature>
<feature type="region of interest" description="Disordered" evidence="1">
    <location>
        <begin position="463"/>
        <end position="493"/>
    </location>
</feature>
<feature type="compositionally biased region" description="Basic and acidic residues" evidence="1">
    <location>
        <begin position="235"/>
        <end position="248"/>
    </location>
</feature>
<protein>
    <submittedName>
        <fullName evidence="3">Uncharacterized protein</fullName>
    </submittedName>
</protein>
<reference evidence="3 4" key="1">
    <citation type="submission" date="2016-07" db="EMBL/GenBank/DDBJ databases">
        <title>Draft genome of the white-rot fungus Obba rivulosa 3A-2.</title>
        <authorList>
            <consortium name="DOE Joint Genome Institute"/>
            <person name="Miettinen O."/>
            <person name="Riley R."/>
            <person name="Acob R."/>
            <person name="Barry K."/>
            <person name="Cullen D."/>
            <person name="De Vries R."/>
            <person name="Hainaut M."/>
            <person name="Hatakka A."/>
            <person name="Henrissat B."/>
            <person name="Hilden K."/>
            <person name="Kuo R."/>
            <person name="Labutti K."/>
            <person name="Lipzen A."/>
            <person name="Makela M.R."/>
            <person name="Sandor L."/>
            <person name="Spatafora J.W."/>
            <person name="Grigoriev I.V."/>
            <person name="Hibbett D.S."/>
        </authorList>
    </citation>
    <scope>NUCLEOTIDE SEQUENCE [LARGE SCALE GENOMIC DNA]</scope>
    <source>
        <strain evidence="3 4">3A-2</strain>
    </source>
</reference>
<proteinExistence type="predicted"/>
<feature type="compositionally biased region" description="Basic and acidic residues" evidence="1">
    <location>
        <begin position="536"/>
        <end position="554"/>
    </location>
</feature>
<gene>
    <name evidence="3" type="ORF">OBBRIDRAFT_730626</name>
</gene>
<sequence length="689" mass="74279">MEKSSSQLTDPEVRDIGWHRPAEQLPAPIVHRLSNDDLFTLIRRFNKIVYHVKAIPRPPRGHLDFEISSCEEFTPDKLRAYLERFYIIVIIGMAAFGKHIARLRSWNEPRRTAYFCAAYYIAWCLNLLFALFISVLLGLIVYPPLREKLFPPAPLAAVSASSGNLQVPRAGTLGSADSLSGAPEAHPGEAVEQEAANFVAGLASISAGTAAGQGTPPKAPGKDDDAEPETDPEVEGVREAGKNVDKDVSGLGKAMPDPTNIASAATRARGVADGGRADGAHDATREPVQSAMWAHTGTVMHMLAEISDTWERIGNALSPTPPFSHIPRLRFAALLVPALFASVLVPAQVAMKAGTFSFGFAFFAQPLIVRGAHWLTRRFPNWRQALDARRTLLKGVPTNAQLAVTLLRVAERNKMPLPPPPSPHGVTDTDKKGADAVSSHDYAFDSSNYEIEGVDEAEHEKMENMHAQQGEETDPEDGEKDSGKKKKHSAGSKIASLLKRTTKVSIEGGLGIDHLKAKVGSEAAKRRLGAVSPPPERVDAPDAHGAKEADRAGDVGEGPTAFSARFRGRRGRVLLVTSAASPCVAFVLDRDLDAGLVDALGPRDTGEAVKEKMRPAFAVPLGDVVGVRKIGGFGWKGRLVVGWALGRPIVDGLEIEERSGKQWVVTAITGREELFARLVAVGTQYWECV</sequence>
<accession>A0A8E2DKY9</accession>
<feature type="transmembrane region" description="Helical" evidence="2">
    <location>
        <begin position="81"/>
        <end position="100"/>
    </location>
</feature>
<organism evidence="3 4">
    <name type="scientific">Obba rivulosa</name>
    <dbReference type="NCBI Taxonomy" id="1052685"/>
    <lineage>
        <taxon>Eukaryota</taxon>
        <taxon>Fungi</taxon>
        <taxon>Dikarya</taxon>
        <taxon>Basidiomycota</taxon>
        <taxon>Agaricomycotina</taxon>
        <taxon>Agaricomycetes</taxon>
        <taxon>Polyporales</taxon>
        <taxon>Gelatoporiaceae</taxon>
        <taxon>Obba</taxon>
    </lineage>
</organism>